<dbReference type="AlphaFoldDB" id="B5YNC8"/>
<keyword evidence="1" id="KW-1133">Transmembrane helix</keyword>
<dbReference type="HOGENOM" id="CLU_055056_0_0_1"/>
<dbReference type="EMBL" id="CP001160">
    <property type="protein sequence ID" value="ACI64965.1"/>
    <property type="molecule type" value="Genomic_DNA"/>
</dbReference>
<organism evidence="3 4">
    <name type="scientific">Thalassiosira pseudonana</name>
    <name type="common">Marine diatom</name>
    <name type="synonym">Cyclotella nana</name>
    <dbReference type="NCBI Taxonomy" id="35128"/>
    <lineage>
        <taxon>Eukaryota</taxon>
        <taxon>Sar</taxon>
        <taxon>Stramenopiles</taxon>
        <taxon>Ochrophyta</taxon>
        <taxon>Bacillariophyta</taxon>
        <taxon>Coscinodiscophyceae</taxon>
        <taxon>Thalassiosirophycidae</taxon>
        <taxon>Thalassiosirales</taxon>
        <taxon>Thalassiosiraceae</taxon>
        <taxon>Thalassiosira</taxon>
    </lineage>
</organism>
<dbReference type="GO" id="GO:0005794">
    <property type="term" value="C:Golgi apparatus"/>
    <property type="evidence" value="ECO:0000318"/>
    <property type="project" value="GO_Central"/>
</dbReference>
<dbReference type="KEGG" id="tps:THAPS_7102"/>
<dbReference type="eggNOG" id="ENOG502SFRJ">
    <property type="taxonomic scope" value="Eukaryota"/>
</dbReference>
<dbReference type="RefSeq" id="XP_002296248.1">
    <property type="nucleotide sequence ID" value="XM_002296212.1"/>
</dbReference>
<feature type="domain" description="RXYLT1 C-terminal" evidence="2">
    <location>
        <begin position="267"/>
        <end position="347"/>
    </location>
</feature>
<dbReference type="InterPro" id="IPR057538">
    <property type="entry name" value="RXYLT1_C"/>
</dbReference>
<reference evidence="3 4" key="2">
    <citation type="journal article" date="2008" name="Nature">
        <title>The Phaeodactylum genome reveals the evolutionary history of diatom genomes.</title>
        <authorList>
            <person name="Bowler C."/>
            <person name="Allen A.E."/>
            <person name="Badger J.H."/>
            <person name="Grimwood J."/>
            <person name="Jabbari K."/>
            <person name="Kuo A."/>
            <person name="Maheswari U."/>
            <person name="Martens C."/>
            <person name="Maumus F."/>
            <person name="Otillar R.P."/>
            <person name="Rayko E."/>
            <person name="Salamov A."/>
            <person name="Vandepoele K."/>
            <person name="Beszteri B."/>
            <person name="Gruber A."/>
            <person name="Heijde M."/>
            <person name="Katinka M."/>
            <person name="Mock T."/>
            <person name="Valentin K."/>
            <person name="Verret F."/>
            <person name="Berges J.A."/>
            <person name="Brownlee C."/>
            <person name="Cadoret J.P."/>
            <person name="Chiovitti A."/>
            <person name="Choi C.J."/>
            <person name="Coesel S."/>
            <person name="De Martino A."/>
            <person name="Detter J.C."/>
            <person name="Durkin C."/>
            <person name="Falciatore A."/>
            <person name="Fournet J."/>
            <person name="Haruta M."/>
            <person name="Huysman M.J."/>
            <person name="Jenkins B.D."/>
            <person name="Jiroutova K."/>
            <person name="Jorgensen R.E."/>
            <person name="Joubert Y."/>
            <person name="Kaplan A."/>
            <person name="Kroger N."/>
            <person name="Kroth P.G."/>
            <person name="La Roche J."/>
            <person name="Lindquist E."/>
            <person name="Lommer M."/>
            <person name="Martin-Jezequel V."/>
            <person name="Lopez P.J."/>
            <person name="Lucas S."/>
            <person name="Mangogna M."/>
            <person name="McGinnis K."/>
            <person name="Medlin L.K."/>
            <person name="Montsant A."/>
            <person name="Oudot-Le Secq M.P."/>
            <person name="Napoli C."/>
            <person name="Obornik M."/>
            <person name="Parker M.S."/>
            <person name="Petit J.L."/>
            <person name="Porcel B.M."/>
            <person name="Poulsen N."/>
            <person name="Robison M."/>
            <person name="Rychlewski L."/>
            <person name="Rynearson T.A."/>
            <person name="Schmutz J."/>
            <person name="Shapiro H."/>
            <person name="Siaut M."/>
            <person name="Stanley M."/>
            <person name="Sussman M.R."/>
            <person name="Taylor A.R."/>
            <person name="Vardi A."/>
            <person name="von Dassow P."/>
            <person name="Vyverman W."/>
            <person name="Willis A."/>
            <person name="Wyrwicz L.S."/>
            <person name="Rokhsar D.S."/>
            <person name="Weissenbach J."/>
            <person name="Armbrust E.V."/>
            <person name="Green B.R."/>
            <person name="Van de Peer Y."/>
            <person name="Grigoriev I.V."/>
        </authorList>
    </citation>
    <scope>NUCLEOTIDE SEQUENCE [LARGE SCALE GENOMIC DNA]</scope>
    <source>
        <strain evidence="3 4">CCMP1335</strain>
    </source>
</reference>
<dbReference type="PANTHER" id="PTHR15576">
    <property type="entry name" value="RIBITOL-5-PHOSPHATE XYLOSYLTRANSFERASE 1"/>
    <property type="match status" value="1"/>
</dbReference>
<evidence type="ECO:0000313" key="3">
    <source>
        <dbReference type="EMBL" id="ACI64965.1"/>
    </source>
</evidence>
<keyword evidence="1" id="KW-0812">Transmembrane</keyword>
<dbReference type="GeneID" id="7450664"/>
<reference evidence="3 4" key="1">
    <citation type="journal article" date="2004" name="Science">
        <title>The genome of the diatom Thalassiosira pseudonana: ecology, evolution, and metabolism.</title>
        <authorList>
            <person name="Armbrust E.V."/>
            <person name="Berges J.A."/>
            <person name="Bowler C."/>
            <person name="Green B.R."/>
            <person name="Martinez D."/>
            <person name="Putnam N.H."/>
            <person name="Zhou S."/>
            <person name="Allen A.E."/>
            <person name="Apt K.E."/>
            <person name="Bechner M."/>
            <person name="Brzezinski M.A."/>
            <person name="Chaal B.K."/>
            <person name="Chiovitti A."/>
            <person name="Davis A.K."/>
            <person name="Demarest M.S."/>
            <person name="Detter J.C."/>
            <person name="Glavina T."/>
            <person name="Goodstein D."/>
            <person name="Hadi M.Z."/>
            <person name="Hellsten U."/>
            <person name="Hildebrand M."/>
            <person name="Jenkins B.D."/>
            <person name="Jurka J."/>
            <person name="Kapitonov V.V."/>
            <person name="Kroger N."/>
            <person name="Lau W.W."/>
            <person name="Lane T.W."/>
            <person name="Larimer F.W."/>
            <person name="Lippmeier J.C."/>
            <person name="Lucas S."/>
            <person name="Medina M."/>
            <person name="Montsant A."/>
            <person name="Obornik M."/>
            <person name="Parker M.S."/>
            <person name="Palenik B."/>
            <person name="Pazour G.J."/>
            <person name="Richardson P.M."/>
            <person name="Rynearson T.A."/>
            <person name="Saito M.A."/>
            <person name="Schwartz D.C."/>
            <person name="Thamatrakoln K."/>
            <person name="Valentin K."/>
            <person name="Vardi A."/>
            <person name="Wilkerson F.P."/>
            <person name="Rokhsar D.S."/>
        </authorList>
    </citation>
    <scope>NUCLEOTIDE SEQUENCE [LARGE SCALE GENOMIC DNA]</scope>
    <source>
        <strain evidence="3 4">CCMP1335</strain>
    </source>
</reference>
<dbReference type="Proteomes" id="UP000001449">
    <property type="component" value="Chromosome 7"/>
</dbReference>
<keyword evidence="4" id="KW-1185">Reference proteome</keyword>
<proteinExistence type="predicted"/>
<dbReference type="InterPro" id="IPR055286">
    <property type="entry name" value="RXYLT1-like"/>
</dbReference>
<protein>
    <recommendedName>
        <fullName evidence="2">RXYLT1 C-terminal domain-containing protein</fullName>
    </recommendedName>
</protein>
<evidence type="ECO:0000313" key="4">
    <source>
        <dbReference type="Proteomes" id="UP000001449"/>
    </source>
</evidence>
<name>B5YNC8_THAPS</name>
<feature type="transmembrane region" description="Helical" evidence="1">
    <location>
        <begin position="7"/>
        <end position="25"/>
    </location>
</feature>
<dbReference type="InParanoid" id="B5YNC8"/>
<sequence length="415" mass="47932">MLTLRKAILAIFTFVFAIAFLFVDWKEVEGDNQIEGVVLQLNITRNFPVDDERVDTNNTDEKVGQQQHYHQLNNINNTNEDDELFNEYELQRYMLQQRTSLINSFSILNLSPKSKPPAIFRLYSSTELQTPQSNEDYHNTFSNADGGDMILGSACMAIKAFRKNDGIKPHVLFVIDENWGAFSDIVPTRTDDELGGKVKWSVQWNESGCSLDDLWYYLNHTNASAIFTTQHQSAIEPHPKVFPFPLGVFRAKDALNNLMTNKQSAVRTTLLVINQSHWRHRIGIAEEVIAKFNGTISNTYMDGTDYWQHLQESKFILSPSGIGFDTYRTWDALTMGAIPVLETYYRNDGFYRIFDDLPVLWVDHYDNVTPALLEEEYPKIIAKARSYNFEKLTIGWWYELINCYRPSRKRAAGKE</sequence>
<gene>
    <name evidence="3" type="ORF">THAPS_7102</name>
</gene>
<dbReference type="PaxDb" id="35128-Thaps7102"/>
<dbReference type="GO" id="GO:0035269">
    <property type="term" value="P:protein O-linked glycosylation via mannose"/>
    <property type="evidence" value="ECO:0000318"/>
    <property type="project" value="GO_Central"/>
</dbReference>
<dbReference type="PANTHER" id="PTHR15576:SF1">
    <property type="entry name" value="RIBITOL-5-PHOSPHATE XYLOSYLTRANSFERASE 1"/>
    <property type="match status" value="1"/>
</dbReference>
<evidence type="ECO:0000259" key="2">
    <source>
        <dbReference type="Pfam" id="PF24785"/>
    </source>
</evidence>
<keyword evidence="1" id="KW-0472">Membrane</keyword>
<dbReference type="GO" id="GO:0120053">
    <property type="term" value="F:ribitol beta-1,4-xylosyltransferase activity"/>
    <property type="evidence" value="ECO:0000318"/>
    <property type="project" value="GO_Central"/>
</dbReference>
<dbReference type="Pfam" id="PF24785">
    <property type="entry name" value="RXYLT1_C"/>
    <property type="match status" value="1"/>
</dbReference>
<accession>B5YNC8</accession>
<evidence type="ECO:0000256" key="1">
    <source>
        <dbReference type="SAM" id="Phobius"/>
    </source>
</evidence>